<dbReference type="Pfam" id="PF09471">
    <property type="entry name" value="Peptidase_M64"/>
    <property type="match status" value="2"/>
</dbReference>
<keyword evidence="3" id="KW-1185">Reference proteome</keyword>
<feature type="signal peptide" evidence="1">
    <location>
        <begin position="1"/>
        <end position="24"/>
    </location>
</feature>
<protein>
    <submittedName>
        <fullName evidence="2">M64 family metallo-endopeptidase</fullName>
    </submittedName>
</protein>
<comment type="caution">
    <text evidence="2">The sequence shown here is derived from an EMBL/GenBank/DDBJ whole genome shotgun (WGS) entry which is preliminary data.</text>
</comment>
<reference evidence="2" key="1">
    <citation type="submission" date="2022-10" db="EMBL/GenBank/DDBJ databases">
        <title>The WGS of Solirubrobacter sp. CPCC 204708.</title>
        <authorList>
            <person name="Jiang Z."/>
        </authorList>
    </citation>
    <scope>NUCLEOTIDE SEQUENCE</scope>
    <source>
        <strain evidence="2">CPCC 204708</strain>
    </source>
</reference>
<keyword evidence="1" id="KW-0732">Signal</keyword>
<dbReference type="RefSeq" id="WP_202953227.1">
    <property type="nucleotide sequence ID" value="NZ_JAPCID010000002.1"/>
</dbReference>
<evidence type="ECO:0000313" key="2">
    <source>
        <dbReference type="EMBL" id="MDA0136296.1"/>
    </source>
</evidence>
<evidence type="ECO:0000313" key="3">
    <source>
        <dbReference type="Proteomes" id="UP001147700"/>
    </source>
</evidence>
<feature type="chain" id="PRO_5047216058" evidence="1">
    <location>
        <begin position="25"/>
        <end position="980"/>
    </location>
</feature>
<dbReference type="InterPro" id="IPR024079">
    <property type="entry name" value="MetalloPept_cat_dom_sf"/>
</dbReference>
<gene>
    <name evidence="2" type="ORF">OJ962_02220</name>
</gene>
<organism evidence="2 3">
    <name type="scientific">Solirubrobacter deserti</name>
    <dbReference type="NCBI Taxonomy" id="2282478"/>
    <lineage>
        <taxon>Bacteria</taxon>
        <taxon>Bacillati</taxon>
        <taxon>Actinomycetota</taxon>
        <taxon>Thermoleophilia</taxon>
        <taxon>Solirubrobacterales</taxon>
        <taxon>Solirubrobacteraceae</taxon>
        <taxon>Solirubrobacter</taxon>
    </lineage>
</organism>
<name>A0ABT4RD36_9ACTN</name>
<accession>A0ABT4RD36</accession>
<dbReference type="InterPro" id="IPR019026">
    <property type="entry name" value="Peptidase_M64_IgA"/>
</dbReference>
<dbReference type="EMBL" id="JAPCID010000002">
    <property type="protein sequence ID" value="MDA0136296.1"/>
    <property type="molecule type" value="Genomic_DNA"/>
</dbReference>
<dbReference type="Gene3D" id="3.40.390.10">
    <property type="entry name" value="Collagenase (Catalytic Domain)"/>
    <property type="match status" value="1"/>
</dbReference>
<sequence>MSRTLKALVAAALLFGLWAGTAKAQDPPAPLPEPKVVPIQVTGPPTQRLNLIVMGDGYQADQQSLFRADLDRNLAVMWATEPFRTYRNYINVYAVELASIDYGVRCDPDGRKRHPDGTIRDTGEREGPINTKQTALKMIFDGGCSNPLARGTVYANPPANPPAPGCENFAAYYPAGVNPCETGNQAHNRIIENYVSPVLGIPRTSQNIQTLAIFNTFTYGGIGGTQATTSGGSPQGPLISLHELGHSLGTMADEYPYSSRDVVRPCYTGGEPNSFHHTLLTAPEMLTRQVKWWRWLGEESLSGGIIGTHEGGGTYPCGQKRPSQHSMMRWIGFDFDQIGLEHMVARVTGMRNAGQMNVQTTPTTDAVAKDQVLWVEPGNPRFHAVDVTWRSGSGTGPVIGTGRNLDLEPLNLAPGTTIHAEVRDPVGPDGIDWVRNPSTNNSAADSGFNGPRFVQTRTWTVGESTVTADPAAADITAHTANTRPLAGDEFVYVNTNHPADRVLPVTWTVNGTEVPNTANRRTLDLGSLNLPSGTHTLVAKVTDGALSDSVEWKIDNVDPTAARRLSAPAAKSTSDDHGIYFNGWDMWLDPKDDTTGYEGTPAVVGQFRLNRDGWFVYFGFPEKPMPESPYEFRHSGQVVKALTYGNLGTGGISKAGFEQTLPDDHPSGGFIPGFGTHTVEHRAIDPAGNYSIPESYTATALPGAQLTCATSVTGNQASINAAEGVTCVDGATVSGTVTVAAGASLLLKNTTVGGTLDANGAEAVQVIGSTVTGATKIANSTKDVTLAGSAFKGGLSLTGNTQVTANERYSRLAGAYGPVVAGNTVNGTFECANNSAAVKDFGAANRITGASNGCAATAVSPELPISGTVPATLSLTLASVPAFPTFVPGVTRDYTTTGQANVISTAGNAALTVSEPGHLTNGAFTLAEPLRVELSKSMWTGPVSNEKVDVTYKQLIKDKDPLRTGTYSKTLTFTLSTTQP</sequence>
<evidence type="ECO:0000256" key="1">
    <source>
        <dbReference type="SAM" id="SignalP"/>
    </source>
</evidence>
<dbReference type="Proteomes" id="UP001147700">
    <property type="component" value="Unassembled WGS sequence"/>
</dbReference>
<proteinExistence type="predicted"/>